<dbReference type="RefSeq" id="WP_378142889.1">
    <property type="nucleotide sequence ID" value="NZ_JBHSEF010000029.1"/>
</dbReference>
<accession>A0ABV8V0U1</accession>
<dbReference type="InterPro" id="IPR016181">
    <property type="entry name" value="Acyl_CoA_acyltransferase"/>
</dbReference>
<dbReference type="Proteomes" id="UP001595733">
    <property type="component" value="Unassembled WGS sequence"/>
</dbReference>
<dbReference type="CDD" id="cd04301">
    <property type="entry name" value="NAT_SF"/>
    <property type="match status" value="1"/>
</dbReference>
<dbReference type="InterPro" id="IPR000182">
    <property type="entry name" value="GNAT_dom"/>
</dbReference>
<comment type="caution">
    <text evidence="2">The sequence shown here is derived from an EMBL/GenBank/DDBJ whole genome shotgun (WGS) entry which is preliminary data.</text>
</comment>
<dbReference type="PROSITE" id="PS51186">
    <property type="entry name" value="GNAT"/>
    <property type="match status" value="1"/>
</dbReference>
<reference evidence="3" key="1">
    <citation type="journal article" date="2019" name="Int. J. Syst. Evol. Microbiol.">
        <title>The Global Catalogue of Microorganisms (GCM) 10K type strain sequencing project: providing services to taxonomists for standard genome sequencing and annotation.</title>
        <authorList>
            <consortium name="The Broad Institute Genomics Platform"/>
            <consortium name="The Broad Institute Genome Sequencing Center for Infectious Disease"/>
            <person name="Wu L."/>
            <person name="Ma J."/>
        </authorList>
    </citation>
    <scope>NUCLEOTIDE SEQUENCE [LARGE SCALE GENOMIC DNA]</scope>
    <source>
        <strain evidence="3">CCUG 50353</strain>
    </source>
</reference>
<evidence type="ECO:0000259" key="1">
    <source>
        <dbReference type="PROSITE" id="PS51186"/>
    </source>
</evidence>
<feature type="domain" description="N-acetyltransferase" evidence="1">
    <location>
        <begin position="1"/>
        <end position="167"/>
    </location>
</feature>
<dbReference type="Pfam" id="PF00583">
    <property type="entry name" value="Acetyltransf_1"/>
    <property type="match status" value="1"/>
</dbReference>
<proteinExistence type="predicted"/>
<dbReference type="SUPFAM" id="SSF55729">
    <property type="entry name" value="Acyl-CoA N-acyltransferases (Nat)"/>
    <property type="match status" value="1"/>
</dbReference>
<evidence type="ECO:0000313" key="2">
    <source>
        <dbReference type="EMBL" id="MFC4356263.1"/>
    </source>
</evidence>
<dbReference type="EMBL" id="JBHSEF010000029">
    <property type="protein sequence ID" value="MFC4356263.1"/>
    <property type="molecule type" value="Genomic_DNA"/>
</dbReference>
<name>A0ABV8V0U1_9BACL</name>
<keyword evidence="3" id="KW-1185">Reference proteome</keyword>
<sequence>MMNESTTIQLVDYQPMHYEVLTQIDIPDEQREFTSLPVEKINSPLVEASACHVVILHNEEPIGYFALEEGKKLQKYSANTHAKLLTAFSIDYRHQGKGYAKAALHQLPDFVRKRYPHVDEIVLGVNQGNIVAASLYRKLGFIDHGEVFVGPKGPQHIMHLSLNKTENS</sequence>
<dbReference type="Gene3D" id="3.40.630.30">
    <property type="match status" value="1"/>
</dbReference>
<evidence type="ECO:0000313" key="3">
    <source>
        <dbReference type="Proteomes" id="UP001595733"/>
    </source>
</evidence>
<protein>
    <submittedName>
        <fullName evidence="2">GNAT family N-acetyltransferase</fullName>
    </submittedName>
</protein>
<gene>
    <name evidence="2" type="ORF">ACFO0S_14475</name>
</gene>
<organism evidence="2 3">
    <name type="scientific">Chryseomicrobium palamuruense</name>
    <dbReference type="NCBI Taxonomy" id="682973"/>
    <lineage>
        <taxon>Bacteria</taxon>
        <taxon>Bacillati</taxon>
        <taxon>Bacillota</taxon>
        <taxon>Bacilli</taxon>
        <taxon>Bacillales</taxon>
        <taxon>Caryophanaceae</taxon>
        <taxon>Chryseomicrobium</taxon>
    </lineage>
</organism>